<accession>A0A3N0W4U8</accession>
<dbReference type="InterPro" id="IPR016181">
    <property type="entry name" value="Acyl_CoA_acyltransferase"/>
</dbReference>
<comment type="caution">
    <text evidence="1">The sequence shown here is derived from an EMBL/GenBank/DDBJ whole genome shotgun (WGS) entry which is preliminary data.</text>
</comment>
<dbReference type="AlphaFoldDB" id="A0A3N0W4U8"/>
<dbReference type="EMBL" id="RJTX01000001">
    <property type="protein sequence ID" value="ROI00043.1"/>
    <property type="molecule type" value="Genomic_DNA"/>
</dbReference>
<gene>
    <name evidence="2" type="ORF">BCF50_0791</name>
    <name evidence="1" type="ORF">EGI05_03905</name>
</gene>
<dbReference type="OrthoDB" id="1160046at2"/>
<organism evidence="1 3">
    <name type="scientific">Chryseobacterium daecheongense</name>
    <dbReference type="NCBI Taxonomy" id="192389"/>
    <lineage>
        <taxon>Bacteria</taxon>
        <taxon>Pseudomonadati</taxon>
        <taxon>Bacteroidota</taxon>
        <taxon>Flavobacteriia</taxon>
        <taxon>Flavobacteriales</taxon>
        <taxon>Weeksellaceae</taxon>
        <taxon>Chryseobacterium group</taxon>
        <taxon>Chryseobacterium</taxon>
    </lineage>
</organism>
<proteinExistence type="predicted"/>
<evidence type="ECO:0000313" key="1">
    <source>
        <dbReference type="EMBL" id="ROI00043.1"/>
    </source>
</evidence>
<evidence type="ECO:0008006" key="5">
    <source>
        <dbReference type="Google" id="ProtNLM"/>
    </source>
</evidence>
<evidence type="ECO:0000313" key="4">
    <source>
        <dbReference type="Proteomes" id="UP000295709"/>
    </source>
</evidence>
<protein>
    <recommendedName>
        <fullName evidence="5">GNAT family N-acetyltransferase</fullName>
    </recommendedName>
</protein>
<dbReference type="SUPFAM" id="SSF55729">
    <property type="entry name" value="Acyl-CoA N-acyltransferases (Nat)"/>
    <property type="match status" value="1"/>
</dbReference>
<dbReference type="EMBL" id="SOQW01000001">
    <property type="protein sequence ID" value="TDX95018.1"/>
    <property type="molecule type" value="Genomic_DNA"/>
</dbReference>
<dbReference type="Proteomes" id="UP000295709">
    <property type="component" value="Unassembled WGS sequence"/>
</dbReference>
<name>A0A3N0W4U8_9FLAO</name>
<sequence length="214" mass="24633">MKNINFYQLGNSNDLHELSKFVIYENFIHHSKSFDLKKLNKEIEILYKEELRFNNSKVFVSKDADNNISGSIRVLKWNGKDILPIEKLFAIKPSSILDNKHVNIWHIGRFAIKKCEDNAGFGTFKTLMTFAINEVCKSENSVAIAECDVKLLKILKLLGIEAEILAEPIYYLGSATVPVLFSYKGLRSFLDKNYYLIPQHQMQLHNSVVFQEIA</sequence>
<reference evidence="1 3" key="1">
    <citation type="submission" date="2018-11" db="EMBL/GenBank/DDBJ databases">
        <title>Proposal to divide the Flavobacteriaceae and reorganize its genera based on Amino Acid Identity values calculated from whole genome sequences.</title>
        <authorList>
            <person name="Nicholson A.C."/>
            <person name="Gulvik C.A."/>
            <person name="Whitney A.M."/>
            <person name="Humrighouse B.W."/>
            <person name="Bell M."/>
            <person name="Holmes B."/>
            <person name="Steigerwalt A."/>
            <person name="Villarma A."/>
            <person name="Sheth M."/>
            <person name="Batra D."/>
            <person name="Pryor J."/>
            <person name="Bernardet J.-F."/>
            <person name="Hugo C."/>
            <person name="Kampfer P."/>
            <person name="Newman J."/>
            <person name="Mcquiston J.R."/>
        </authorList>
    </citation>
    <scope>NUCLEOTIDE SEQUENCE [LARGE SCALE GENOMIC DNA]</scope>
    <source>
        <strain evidence="1 3">DSM 15235</strain>
    </source>
</reference>
<evidence type="ECO:0000313" key="3">
    <source>
        <dbReference type="Proteomes" id="UP000269375"/>
    </source>
</evidence>
<dbReference type="RefSeq" id="WP_123261746.1">
    <property type="nucleotide sequence ID" value="NZ_RJTX01000001.1"/>
</dbReference>
<keyword evidence="4" id="KW-1185">Reference proteome</keyword>
<reference evidence="2 4" key="2">
    <citation type="submission" date="2019-03" db="EMBL/GenBank/DDBJ databases">
        <title>Genomic Encyclopedia of Archaeal and Bacterial Type Strains, Phase II (KMG-II): from individual species to whole genera.</title>
        <authorList>
            <person name="Goeker M."/>
        </authorList>
    </citation>
    <scope>NUCLEOTIDE SEQUENCE [LARGE SCALE GENOMIC DNA]</scope>
    <source>
        <strain evidence="2 4">DSM 15235</strain>
    </source>
</reference>
<dbReference type="Gene3D" id="3.40.630.30">
    <property type="match status" value="1"/>
</dbReference>
<evidence type="ECO:0000313" key="2">
    <source>
        <dbReference type="EMBL" id="TDX95018.1"/>
    </source>
</evidence>
<dbReference type="Proteomes" id="UP000269375">
    <property type="component" value="Unassembled WGS sequence"/>
</dbReference>